<dbReference type="EMBL" id="PVWJ01000027">
    <property type="protein sequence ID" value="PSB03651.1"/>
    <property type="molecule type" value="Genomic_DNA"/>
</dbReference>
<dbReference type="Pfam" id="PF04851">
    <property type="entry name" value="ResIII"/>
    <property type="match status" value="1"/>
</dbReference>
<dbReference type="InterPro" id="IPR006935">
    <property type="entry name" value="Helicase/UvrB_N"/>
</dbReference>
<dbReference type="RefSeq" id="WP_106288005.1">
    <property type="nucleotide sequence ID" value="NZ_CAWNTC010000247.1"/>
</dbReference>
<dbReference type="GO" id="GO:0016787">
    <property type="term" value="F:hydrolase activity"/>
    <property type="evidence" value="ECO:0007669"/>
    <property type="project" value="InterPro"/>
</dbReference>
<keyword evidence="3" id="KW-1185">Reference proteome</keyword>
<dbReference type="Gene3D" id="3.30.2310.20">
    <property type="entry name" value="RelE-like"/>
    <property type="match status" value="1"/>
</dbReference>
<dbReference type="InterPro" id="IPR000212">
    <property type="entry name" value="DNA_helicase_UvrD/REP"/>
</dbReference>
<organism evidence="2 3">
    <name type="scientific">Merismopedia glauca CCAP 1448/3</name>
    <dbReference type="NCBI Taxonomy" id="1296344"/>
    <lineage>
        <taxon>Bacteria</taxon>
        <taxon>Bacillati</taxon>
        <taxon>Cyanobacteriota</taxon>
        <taxon>Cyanophyceae</taxon>
        <taxon>Synechococcales</taxon>
        <taxon>Merismopediaceae</taxon>
        <taxon>Merismopedia</taxon>
    </lineage>
</organism>
<accession>A0A2T1C5W0</accession>
<reference evidence="2 3" key="2">
    <citation type="submission" date="2018-03" db="EMBL/GenBank/DDBJ databases">
        <title>The ancient ancestry and fast evolution of plastids.</title>
        <authorList>
            <person name="Moore K.R."/>
            <person name="Magnabosco C."/>
            <person name="Momper L."/>
            <person name="Gold D.A."/>
            <person name="Bosak T."/>
            <person name="Fournier G.P."/>
        </authorList>
    </citation>
    <scope>NUCLEOTIDE SEQUENCE [LARGE SCALE GENOMIC DNA]</scope>
    <source>
        <strain evidence="2 3">CCAP 1448/3</strain>
    </source>
</reference>
<dbReference type="PANTHER" id="PTHR11070:SF2">
    <property type="entry name" value="ATP-DEPENDENT DNA HELICASE SRS2"/>
    <property type="match status" value="1"/>
</dbReference>
<dbReference type="Gene3D" id="3.40.50.300">
    <property type="entry name" value="P-loop containing nucleotide triphosphate hydrolases"/>
    <property type="match status" value="2"/>
</dbReference>
<dbReference type="AlphaFoldDB" id="A0A2T1C5W0"/>
<dbReference type="SUPFAM" id="SSF143011">
    <property type="entry name" value="RelE-like"/>
    <property type="match status" value="1"/>
</dbReference>
<dbReference type="OrthoDB" id="568057at2"/>
<dbReference type="InterPro" id="IPR027417">
    <property type="entry name" value="P-loop_NTPase"/>
</dbReference>
<dbReference type="GO" id="GO:0000725">
    <property type="term" value="P:recombinational repair"/>
    <property type="evidence" value="ECO:0007669"/>
    <property type="project" value="TreeGrafter"/>
</dbReference>
<sequence>MAGVRIIRAALRDLQKLSHDDFGKVQIVLKRLSQDDLRDTKSLEGFEGLLRTRSGDLRVVWKRDRQDIIIIKVGYRRDIYRESWQNRKVYNSPHLNLFYQTLKSTDSEAVNVANTPQYQWNFQEEEYWYQFVYGGYRYSPILTSEQEKIYDYLLHNLSNYQNHYGTLLVQSAPGTGKTVCAALLASRLHQQGCQIIFIVPDKLVEDIKKYAQLKQQIKQPGFWLGTFPNWLNSNLKYAQIASPQQELSALKTAARRVSNNYKRKLANLEMQDVLLYQAFVLDNSRTQLSKEIFFQANQERIEVLKQIKPDWWESALDGYLCRVAAANSLQEKLPSPSTDRQQTIIIVDEAQDLLLAEITTLFQLGKHWRNLGHETTSLILGDLNQRIQPTGFHWDKLKLGKEICLSYNYRNSQKILEFANQFLEIAKSYGGRKLPAPGEAKLGIEVGEPVRLLEFPSNHEAWDFLCQLVQETTQPENQRYLLRDLANAIKVISPHSSAGNENLIMLNAEAAKGREFEACIAFNLFTGTGKPSLAESFQWYTMLTRARSRLLIVATTAEIERVGRGYFKNCLPIDPYIAISWITEVASDIEVNQIPDNVKKLLLKRCKSGYIYWDTYSALELAGIEGDQLYQWEQKAIAYLQFHSLSHLESELAKTPYIPLQCLLLRAMHHSWKAVSIAQELKENEPEQYSQIIDSIARDLAAKNLPYEAARVRHQITKAFPKNYPFPEIANKPGSLVSLLSQSIIARSFVNSSHWVD</sequence>
<comment type="caution">
    <text evidence="2">The sequence shown here is derived from an EMBL/GenBank/DDBJ whole genome shotgun (WGS) entry which is preliminary data.</text>
</comment>
<protein>
    <recommendedName>
        <fullName evidence="1">Helicase/UvrB N-terminal domain-containing protein</fullName>
    </recommendedName>
</protein>
<evidence type="ECO:0000313" key="2">
    <source>
        <dbReference type="EMBL" id="PSB03651.1"/>
    </source>
</evidence>
<dbReference type="InterPro" id="IPR035093">
    <property type="entry name" value="RelE/ParE_toxin_dom_sf"/>
</dbReference>
<dbReference type="PANTHER" id="PTHR11070">
    <property type="entry name" value="UVRD / RECB / PCRA DNA HELICASE FAMILY MEMBER"/>
    <property type="match status" value="1"/>
</dbReference>
<feature type="domain" description="Helicase/UvrB N-terminal" evidence="1">
    <location>
        <begin position="142"/>
        <end position="204"/>
    </location>
</feature>
<dbReference type="GO" id="GO:0043138">
    <property type="term" value="F:3'-5' DNA helicase activity"/>
    <property type="evidence" value="ECO:0007669"/>
    <property type="project" value="TreeGrafter"/>
</dbReference>
<reference evidence="2 3" key="1">
    <citation type="submission" date="2018-02" db="EMBL/GenBank/DDBJ databases">
        <authorList>
            <person name="Cohen D.B."/>
            <person name="Kent A.D."/>
        </authorList>
    </citation>
    <scope>NUCLEOTIDE SEQUENCE [LARGE SCALE GENOMIC DNA]</scope>
    <source>
        <strain evidence="2 3">CCAP 1448/3</strain>
    </source>
</reference>
<gene>
    <name evidence="2" type="ORF">C7B64_07400</name>
</gene>
<dbReference type="GO" id="GO:0005524">
    <property type="term" value="F:ATP binding"/>
    <property type="evidence" value="ECO:0007669"/>
    <property type="project" value="InterPro"/>
</dbReference>
<evidence type="ECO:0000313" key="3">
    <source>
        <dbReference type="Proteomes" id="UP000238762"/>
    </source>
</evidence>
<dbReference type="SUPFAM" id="SSF52540">
    <property type="entry name" value="P-loop containing nucleoside triphosphate hydrolases"/>
    <property type="match status" value="1"/>
</dbReference>
<proteinExistence type="predicted"/>
<name>A0A2T1C5W0_9CYAN</name>
<dbReference type="Proteomes" id="UP000238762">
    <property type="component" value="Unassembled WGS sequence"/>
</dbReference>
<evidence type="ECO:0000259" key="1">
    <source>
        <dbReference type="Pfam" id="PF04851"/>
    </source>
</evidence>
<dbReference type="GO" id="GO:0003677">
    <property type="term" value="F:DNA binding"/>
    <property type="evidence" value="ECO:0007669"/>
    <property type="project" value="InterPro"/>
</dbReference>